<organism evidence="1 2">
    <name type="scientific">Spirosoma oryzae</name>
    <dbReference type="NCBI Taxonomy" id="1469603"/>
    <lineage>
        <taxon>Bacteria</taxon>
        <taxon>Pseudomonadati</taxon>
        <taxon>Bacteroidota</taxon>
        <taxon>Cytophagia</taxon>
        <taxon>Cytophagales</taxon>
        <taxon>Cytophagaceae</taxon>
        <taxon>Spirosoma</taxon>
    </lineage>
</organism>
<proteinExistence type="predicted"/>
<gene>
    <name evidence="1" type="ORF">CLV58_10337</name>
</gene>
<protein>
    <submittedName>
        <fullName evidence="1">Uncharacterized protein</fullName>
    </submittedName>
</protein>
<reference evidence="1 2" key="1">
    <citation type="submission" date="2018-03" db="EMBL/GenBank/DDBJ databases">
        <title>Genomic Encyclopedia of Archaeal and Bacterial Type Strains, Phase II (KMG-II): from individual species to whole genera.</title>
        <authorList>
            <person name="Goeker M."/>
        </authorList>
    </citation>
    <scope>NUCLEOTIDE SEQUENCE [LARGE SCALE GENOMIC DNA]</scope>
    <source>
        <strain evidence="1 2">DSM 28354</strain>
    </source>
</reference>
<dbReference type="Proteomes" id="UP000238375">
    <property type="component" value="Unassembled WGS sequence"/>
</dbReference>
<dbReference type="EMBL" id="PVTE01000003">
    <property type="protein sequence ID" value="PRY44068.1"/>
    <property type="molecule type" value="Genomic_DNA"/>
</dbReference>
<dbReference type="RefSeq" id="WP_106136499.1">
    <property type="nucleotide sequence ID" value="NZ_PVTE01000003.1"/>
</dbReference>
<dbReference type="AlphaFoldDB" id="A0A2T0TEM6"/>
<keyword evidence="2" id="KW-1185">Reference proteome</keyword>
<comment type="caution">
    <text evidence="1">The sequence shown here is derived from an EMBL/GenBank/DDBJ whole genome shotgun (WGS) entry which is preliminary data.</text>
</comment>
<evidence type="ECO:0000313" key="1">
    <source>
        <dbReference type="EMBL" id="PRY44068.1"/>
    </source>
</evidence>
<sequence length="79" mass="9170">MTPIRQSAVQRALAALAEKNQQLLSEQRLEIDVYVDSKLTPESFQETPVTGGLILHFIRYRTCDQWQIDRSKFRVLAHL</sequence>
<name>A0A2T0TEM6_9BACT</name>
<evidence type="ECO:0000313" key="2">
    <source>
        <dbReference type="Proteomes" id="UP000238375"/>
    </source>
</evidence>
<accession>A0A2T0TEM6</accession>